<dbReference type="AlphaFoldDB" id="A0AAD5HFM6"/>
<evidence type="ECO:0000256" key="1">
    <source>
        <dbReference type="SAM" id="Coils"/>
    </source>
</evidence>
<dbReference type="PANTHER" id="PTHR39218">
    <property type="entry name" value="OXIDOREDUCTASE 14 KDA SUBUNIT, PUTATIVE (AFU_ORTHOLOGUE AFUA_1G12110)-RELATED"/>
    <property type="match status" value="1"/>
</dbReference>
<accession>A0AAD5HFM6</accession>
<gene>
    <name evidence="3" type="ORF">K450DRAFT_233959</name>
</gene>
<comment type="caution">
    <text evidence="3">The sequence shown here is derived from an EMBL/GenBank/DDBJ whole genome shotgun (WGS) entry which is preliminary data.</text>
</comment>
<protein>
    <submittedName>
        <fullName evidence="3">Uncharacterized protein</fullName>
    </submittedName>
</protein>
<dbReference type="GeneID" id="75913191"/>
<keyword evidence="1" id="KW-0175">Coiled coil</keyword>
<keyword evidence="2" id="KW-1133">Transmembrane helix</keyword>
<name>A0AAD5HFM6_UMBRA</name>
<organism evidence="3 4">
    <name type="scientific">Umbelopsis ramanniana AG</name>
    <dbReference type="NCBI Taxonomy" id="1314678"/>
    <lineage>
        <taxon>Eukaryota</taxon>
        <taxon>Fungi</taxon>
        <taxon>Fungi incertae sedis</taxon>
        <taxon>Mucoromycota</taxon>
        <taxon>Mucoromycotina</taxon>
        <taxon>Umbelopsidomycetes</taxon>
        <taxon>Umbelopsidales</taxon>
        <taxon>Umbelopsidaceae</taxon>
        <taxon>Umbelopsis</taxon>
    </lineage>
</organism>
<sequence>MTLVGSVAGFATLGFTVRAYALGIQKRPILEGISGHFLTAGAFGAVGYWVYNLQNKQVEQIERKKELLLSNRARAEQSEDN</sequence>
<dbReference type="RefSeq" id="XP_051446283.1">
    <property type="nucleotide sequence ID" value="XM_051587846.1"/>
</dbReference>
<reference evidence="3" key="2">
    <citation type="journal article" date="2022" name="Proc. Natl. Acad. Sci. U.S.A.">
        <title>Diploid-dominant life cycles characterize the early evolution of Fungi.</title>
        <authorList>
            <person name="Amses K.R."/>
            <person name="Simmons D.R."/>
            <person name="Longcore J.E."/>
            <person name="Mondo S.J."/>
            <person name="Seto K."/>
            <person name="Jeronimo G.H."/>
            <person name="Bonds A.E."/>
            <person name="Quandt C.A."/>
            <person name="Davis W.J."/>
            <person name="Chang Y."/>
            <person name="Federici B.A."/>
            <person name="Kuo A."/>
            <person name="LaButti K."/>
            <person name="Pangilinan J."/>
            <person name="Andreopoulos W."/>
            <person name="Tritt A."/>
            <person name="Riley R."/>
            <person name="Hundley H."/>
            <person name="Johnson J."/>
            <person name="Lipzen A."/>
            <person name="Barry K."/>
            <person name="Lang B.F."/>
            <person name="Cuomo C.A."/>
            <person name="Buchler N.E."/>
            <person name="Grigoriev I.V."/>
            <person name="Spatafora J.W."/>
            <person name="Stajich J.E."/>
            <person name="James T.Y."/>
        </authorList>
    </citation>
    <scope>NUCLEOTIDE SEQUENCE</scope>
    <source>
        <strain evidence="3">AG</strain>
    </source>
</reference>
<dbReference type="EMBL" id="MU620907">
    <property type="protein sequence ID" value="KAI8581279.1"/>
    <property type="molecule type" value="Genomic_DNA"/>
</dbReference>
<feature type="coiled-coil region" evidence="1">
    <location>
        <begin position="51"/>
        <end position="78"/>
    </location>
</feature>
<proteinExistence type="predicted"/>
<keyword evidence="2" id="KW-0812">Transmembrane</keyword>
<feature type="transmembrane region" description="Helical" evidence="2">
    <location>
        <begin position="29"/>
        <end position="51"/>
    </location>
</feature>
<evidence type="ECO:0000313" key="4">
    <source>
        <dbReference type="Proteomes" id="UP001206595"/>
    </source>
</evidence>
<dbReference type="Proteomes" id="UP001206595">
    <property type="component" value="Unassembled WGS sequence"/>
</dbReference>
<reference evidence="3" key="1">
    <citation type="submission" date="2021-06" db="EMBL/GenBank/DDBJ databases">
        <authorList>
            <consortium name="DOE Joint Genome Institute"/>
            <person name="Mondo S.J."/>
            <person name="Amses K.R."/>
            <person name="Simmons D.R."/>
            <person name="Longcore J.E."/>
            <person name="Seto K."/>
            <person name="Alves G.H."/>
            <person name="Bonds A.E."/>
            <person name="Quandt C.A."/>
            <person name="Davis W.J."/>
            <person name="Chang Y."/>
            <person name="Letcher P.M."/>
            <person name="Powell M.J."/>
            <person name="Kuo A."/>
            <person name="Labutti K."/>
            <person name="Pangilinan J."/>
            <person name="Andreopoulos W."/>
            <person name="Tritt A."/>
            <person name="Riley R."/>
            <person name="Hundley H."/>
            <person name="Johnson J."/>
            <person name="Lipzen A."/>
            <person name="Barry K."/>
            <person name="Berbee M.L."/>
            <person name="Buchler N.E."/>
            <person name="Grigoriev I.V."/>
            <person name="Spatafora J.W."/>
            <person name="Stajich J.E."/>
            <person name="James T.Y."/>
        </authorList>
    </citation>
    <scope>NUCLEOTIDE SEQUENCE</scope>
    <source>
        <strain evidence="3">AG</strain>
    </source>
</reference>
<evidence type="ECO:0000313" key="3">
    <source>
        <dbReference type="EMBL" id="KAI8581279.1"/>
    </source>
</evidence>
<keyword evidence="2" id="KW-0472">Membrane</keyword>
<keyword evidence="4" id="KW-1185">Reference proteome</keyword>
<evidence type="ECO:0000256" key="2">
    <source>
        <dbReference type="SAM" id="Phobius"/>
    </source>
</evidence>
<dbReference type="PANTHER" id="PTHR39218:SF1">
    <property type="entry name" value="OXIDOREDUCTASE 14 KDA SUBUNIT, PUTATIVE (AFU_ORTHOLOGUE AFUA_1G12110)-RELATED"/>
    <property type="match status" value="1"/>
</dbReference>